<sequence>MKRVEETGEQSTINRANLIQAIKDLFIAGTETTSTTIQCTILYLLHHQNIQARCYKEIQDVVGSGRLPSMADRSNVPYIQPVLNEVLRIANIVVTGPPHTVDEHVIFHG</sequence>
<keyword evidence="3" id="KW-0408">Iron</keyword>
<comment type="caution">
    <text evidence="4">The sequence shown here is derived from an EMBL/GenBank/DDBJ whole genome shotgun (WGS) entry which is preliminary data.</text>
</comment>
<dbReference type="GO" id="GO:0006082">
    <property type="term" value="P:organic acid metabolic process"/>
    <property type="evidence" value="ECO:0007669"/>
    <property type="project" value="TreeGrafter"/>
</dbReference>
<organism evidence="4 5">
    <name type="scientific">Patella caerulea</name>
    <name type="common">Rayed Mediterranean limpet</name>
    <dbReference type="NCBI Taxonomy" id="87958"/>
    <lineage>
        <taxon>Eukaryota</taxon>
        <taxon>Metazoa</taxon>
        <taxon>Spiralia</taxon>
        <taxon>Lophotrochozoa</taxon>
        <taxon>Mollusca</taxon>
        <taxon>Gastropoda</taxon>
        <taxon>Patellogastropoda</taxon>
        <taxon>Patelloidea</taxon>
        <taxon>Patellidae</taxon>
        <taxon>Patella</taxon>
    </lineage>
</organism>
<dbReference type="AlphaFoldDB" id="A0AAN8G416"/>
<dbReference type="InterPro" id="IPR001128">
    <property type="entry name" value="Cyt_P450"/>
</dbReference>
<dbReference type="GO" id="GO:0005737">
    <property type="term" value="C:cytoplasm"/>
    <property type="evidence" value="ECO:0007669"/>
    <property type="project" value="TreeGrafter"/>
</dbReference>
<dbReference type="PANTHER" id="PTHR24300:SF375">
    <property type="entry name" value="CYTOCHROME P450 FAMILY"/>
    <property type="match status" value="1"/>
</dbReference>
<dbReference type="Proteomes" id="UP001347796">
    <property type="component" value="Unassembled WGS sequence"/>
</dbReference>
<protein>
    <recommendedName>
        <fullName evidence="6">Cytochrome P450</fullName>
    </recommendedName>
</protein>
<proteinExistence type="inferred from homology"/>
<dbReference type="Gene3D" id="1.10.630.10">
    <property type="entry name" value="Cytochrome P450"/>
    <property type="match status" value="1"/>
</dbReference>
<dbReference type="SUPFAM" id="SSF48264">
    <property type="entry name" value="Cytochrome P450"/>
    <property type="match status" value="1"/>
</dbReference>
<dbReference type="EMBL" id="JAZGQO010000015">
    <property type="protein sequence ID" value="KAK6169267.1"/>
    <property type="molecule type" value="Genomic_DNA"/>
</dbReference>
<dbReference type="PANTHER" id="PTHR24300">
    <property type="entry name" value="CYTOCHROME P450 508A4-RELATED"/>
    <property type="match status" value="1"/>
</dbReference>
<dbReference type="Pfam" id="PF00067">
    <property type="entry name" value="p450"/>
    <property type="match status" value="1"/>
</dbReference>
<evidence type="ECO:0000256" key="3">
    <source>
        <dbReference type="ARBA" id="ARBA00023004"/>
    </source>
</evidence>
<evidence type="ECO:0008006" key="6">
    <source>
        <dbReference type="Google" id="ProtNLM"/>
    </source>
</evidence>
<dbReference type="GO" id="GO:0005506">
    <property type="term" value="F:iron ion binding"/>
    <property type="evidence" value="ECO:0007669"/>
    <property type="project" value="InterPro"/>
</dbReference>
<dbReference type="InterPro" id="IPR036396">
    <property type="entry name" value="Cyt_P450_sf"/>
</dbReference>
<dbReference type="GO" id="GO:0020037">
    <property type="term" value="F:heme binding"/>
    <property type="evidence" value="ECO:0007669"/>
    <property type="project" value="InterPro"/>
</dbReference>
<dbReference type="InterPro" id="IPR050182">
    <property type="entry name" value="Cytochrome_P450_fam2"/>
</dbReference>
<name>A0AAN8G416_PATCE</name>
<dbReference type="InterPro" id="IPR002401">
    <property type="entry name" value="Cyt_P450_E_grp-I"/>
</dbReference>
<dbReference type="GO" id="GO:0006805">
    <property type="term" value="P:xenobiotic metabolic process"/>
    <property type="evidence" value="ECO:0007669"/>
    <property type="project" value="TreeGrafter"/>
</dbReference>
<comment type="similarity">
    <text evidence="1">Belongs to the cytochrome P450 family.</text>
</comment>
<gene>
    <name evidence="4" type="ORF">SNE40_020348</name>
</gene>
<evidence type="ECO:0000256" key="2">
    <source>
        <dbReference type="ARBA" id="ARBA00022723"/>
    </source>
</evidence>
<dbReference type="GO" id="GO:0016712">
    <property type="term" value="F:oxidoreductase activity, acting on paired donors, with incorporation or reduction of molecular oxygen, reduced flavin or flavoprotein as one donor, and incorporation of one atom of oxygen"/>
    <property type="evidence" value="ECO:0007669"/>
    <property type="project" value="TreeGrafter"/>
</dbReference>
<keyword evidence="5" id="KW-1185">Reference proteome</keyword>
<dbReference type="PRINTS" id="PR00385">
    <property type="entry name" value="P450"/>
</dbReference>
<evidence type="ECO:0000313" key="5">
    <source>
        <dbReference type="Proteomes" id="UP001347796"/>
    </source>
</evidence>
<reference evidence="4 5" key="1">
    <citation type="submission" date="2024-01" db="EMBL/GenBank/DDBJ databases">
        <title>The genome of the rayed Mediterranean limpet Patella caerulea (Linnaeus, 1758).</title>
        <authorList>
            <person name="Anh-Thu Weber A."/>
            <person name="Halstead-Nussloch G."/>
        </authorList>
    </citation>
    <scope>NUCLEOTIDE SEQUENCE [LARGE SCALE GENOMIC DNA]</scope>
    <source>
        <strain evidence="4">AATW-2023a</strain>
        <tissue evidence="4">Whole specimen</tissue>
    </source>
</reference>
<keyword evidence="2" id="KW-0479">Metal-binding</keyword>
<evidence type="ECO:0000256" key="1">
    <source>
        <dbReference type="ARBA" id="ARBA00010617"/>
    </source>
</evidence>
<evidence type="ECO:0000313" key="4">
    <source>
        <dbReference type="EMBL" id="KAK6169267.1"/>
    </source>
</evidence>
<dbReference type="PRINTS" id="PR00463">
    <property type="entry name" value="EP450I"/>
</dbReference>
<accession>A0AAN8G416</accession>